<keyword evidence="2" id="KW-0479">Metal-binding</keyword>
<feature type="region of interest" description="Disordered" evidence="6">
    <location>
        <begin position="271"/>
        <end position="333"/>
    </location>
</feature>
<keyword evidence="3" id="KW-0378">Hydrolase</keyword>
<keyword evidence="1" id="KW-0645">Protease</keyword>
<feature type="region of interest" description="Disordered" evidence="6">
    <location>
        <begin position="655"/>
        <end position="682"/>
    </location>
</feature>
<accession>A0A5P0YU11</accession>
<dbReference type="EMBL" id="VJYK02000125">
    <property type="protein sequence ID" value="MQS02932.1"/>
    <property type="molecule type" value="Genomic_DNA"/>
</dbReference>
<sequence length="682" mass="72993">MGARRRLRPHGAPLPVQPRPVGAPTVLPVHVFDHVIDQVATALGQVGPEQGGALLGLRGRDVLTAFVHDAHAHVTRVEYSNTSWLLEEITRREGAGPERFKGIVHSHPRGMPYPSRQDHREYGRALEAVPELGRYIAPIVTHDADTPLEQHELLHGGARVSFYSASRTARGVRLEPLRPVVVPLAEALRRAGFAWSPESPRTQVVSGVAGVGVRLPAAAEDELTRHLFVTPDFPVVAPLLLEEPGHGGEPPTRQLAWDHRVPALDRLGHALRNAGTSRTRPSTRSSGRAVQPRSEEPGGTDSCPPPPPHEVGVPDRPRNAAPAPHQSSMPEVPEGPLRTVAVEQGGGALCRLATWLGFGRGAAARRGLSARTHGLLSPDLAQAHVLLVGVGSVGSYLADVLVRSGVGALTLVDPDVVEPANVGRALFGVEDIGASKVKATARRLRAVNNRLKVTVRRRQLSARDSLALHRLVTDADLVIAATDDNQAQQLLNHVSYFVGRPAVFVGLYEGAAGGEVVFTTPGSPCWACATGGVREVLGELGHQPRTDYGTGRTHAVPGLLPDIQHTAAAAAKIALALLHDPAADERIAGFLTMPRREGLSMVQFAMEPDHWFFPAVLGQAPGQHAFQSVWLRTGGRPECAVCGLPALRTDPRDYQAERDEAAVTRAQQAAYAKRRRVGSTPP</sequence>
<dbReference type="InterPro" id="IPR045886">
    <property type="entry name" value="ThiF/MoeB/HesA"/>
</dbReference>
<dbReference type="GO" id="GO:0006508">
    <property type="term" value="P:proteolysis"/>
    <property type="evidence" value="ECO:0007669"/>
    <property type="project" value="UniProtKB-KW"/>
</dbReference>
<dbReference type="GO" id="GO:0061504">
    <property type="term" value="P:cyclic threonylcarbamoyladenosine biosynthetic process"/>
    <property type="evidence" value="ECO:0007669"/>
    <property type="project" value="TreeGrafter"/>
</dbReference>
<proteinExistence type="predicted"/>
<evidence type="ECO:0000313" key="10">
    <source>
        <dbReference type="Proteomes" id="UP000320857"/>
    </source>
</evidence>
<dbReference type="GO" id="GO:0008641">
    <property type="term" value="F:ubiquitin-like modifier activating enzyme activity"/>
    <property type="evidence" value="ECO:0007669"/>
    <property type="project" value="InterPro"/>
</dbReference>
<feature type="compositionally biased region" description="Basic residues" evidence="6">
    <location>
        <begin position="672"/>
        <end position="682"/>
    </location>
</feature>
<dbReference type="InterPro" id="IPR028090">
    <property type="entry name" value="JAB_dom_prok"/>
</dbReference>
<evidence type="ECO:0000259" key="8">
    <source>
        <dbReference type="Pfam" id="PF14464"/>
    </source>
</evidence>
<keyword evidence="4" id="KW-0862">Zinc</keyword>
<dbReference type="Gene3D" id="3.40.50.720">
    <property type="entry name" value="NAD(P)-binding Rossmann-like Domain"/>
    <property type="match status" value="1"/>
</dbReference>
<name>A0A5P0YU11_9ACTN</name>
<dbReference type="SUPFAM" id="SSF69572">
    <property type="entry name" value="Activating enzymes of the ubiquitin-like proteins"/>
    <property type="match status" value="1"/>
</dbReference>
<evidence type="ECO:0008006" key="11">
    <source>
        <dbReference type="Google" id="ProtNLM"/>
    </source>
</evidence>
<dbReference type="Gene3D" id="3.40.140.10">
    <property type="entry name" value="Cytidine Deaminase, domain 2"/>
    <property type="match status" value="1"/>
</dbReference>
<dbReference type="PANTHER" id="PTHR43267:SF1">
    <property type="entry name" value="TRNA THREONYLCARBAMOYLADENOSINE DEHYDRATASE"/>
    <property type="match status" value="1"/>
</dbReference>
<dbReference type="GO" id="GO:0061503">
    <property type="term" value="F:tRNA threonylcarbamoyladenosine dehydratase"/>
    <property type="evidence" value="ECO:0007669"/>
    <property type="project" value="TreeGrafter"/>
</dbReference>
<reference evidence="9 10" key="1">
    <citation type="submission" date="2019-10" db="EMBL/GenBank/DDBJ databases">
        <title>Streptomyces sp. nov., a novel actinobacterium isolated from alkaline environment.</title>
        <authorList>
            <person name="Golinska P."/>
        </authorList>
    </citation>
    <scope>NUCLEOTIDE SEQUENCE [LARGE SCALE GENOMIC DNA]</scope>
    <source>
        <strain evidence="9 10">OF1</strain>
    </source>
</reference>
<dbReference type="AlphaFoldDB" id="A0A5P0YU11"/>
<evidence type="ECO:0000256" key="3">
    <source>
        <dbReference type="ARBA" id="ARBA00022801"/>
    </source>
</evidence>
<evidence type="ECO:0000256" key="4">
    <source>
        <dbReference type="ARBA" id="ARBA00022833"/>
    </source>
</evidence>
<evidence type="ECO:0000313" key="9">
    <source>
        <dbReference type="EMBL" id="MQS02932.1"/>
    </source>
</evidence>
<gene>
    <name evidence="9" type="ORF">FNX44_013835</name>
</gene>
<evidence type="ECO:0000256" key="6">
    <source>
        <dbReference type="SAM" id="MobiDB-lite"/>
    </source>
</evidence>
<dbReference type="Pfam" id="PF14464">
    <property type="entry name" value="Prok-JAB"/>
    <property type="match status" value="1"/>
</dbReference>
<dbReference type="SUPFAM" id="SSF102712">
    <property type="entry name" value="JAB1/MPN domain"/>
    <property type="match status" value="1"/>
</dbReference>
<dbReference type="GO" id="GO:0008237">
    <property type="term" value="F:metallopeptidase activity"/>
    <property type="evidence" value="ECO:0007669"/>
    <property type="project" value="UniProtKB-KW"/>
</dbReference>
<dbReference type="Pfam" id="PF00899">
    <property type="entry name" value="ThiF"/>
    <property type="match status" value="1"/>
</dbReference>
<evidence type="ECO:0000256" key="1">
    <source>
        <dbReference type="ARBA" id="ARBA00022670"/>
    </source>
</evidence>
<feature type="domain" description="JAB" evidence="8">
    <location>
        <begin position="39"/>
        <end position="124"/>
    </location>
</feature>
<keyword evidence="10" id="KW-1185">Reference proteome</keyword>
<keyword evidence="5" id="KW-0482">Metalloprotease</keyword>
<protein>
    <recommendedName>
        <fullName evidence="11">THIF-type NAD/FAD binding fold domain-containing protein</fullName>
    </recommendedName>
</protein>
<evidence type="ECO:0000256" key="2">
    <source>
        <dbReference type="ARBA" id="ARBA00022723"/>
    </source>
</evidence>
<dbReference type="InterPro" id="IPR000594">
    <property type="entry name" value="ThiF_NAD_FAD-bd"/>
</dbReference>
<comment type="caution">
    <text evidence="9">The sequence shown here is derived from an EMBL/GenBank/DDBJ whole genome shotgun (WGS) entry which is preliminary data.</text>
</comment>
<organism evidence="9 10">
    <name type="scientific">Streptomyces alkaliterrae</name>
    <dbReference type="NCBI Taxonomy" id="2213162"/>
    <lineage>
        <taxon>Bacteria</taxon>
        <taxon>Bacillati</taxon>
        <taxon>Actinomycetota</taxon>
        <taxon>Actinomycetes</taxon>
        <taxon>Kitasatosporales</taxon>
        <taxon>Streptomycetaceae</taxon>
        <taxon>Streptomyces</taxon>
    </lineage>
</organism>
<dbReference type="InterPro" id="IPR035985">
    <property type="entry name" value="Ubiquitin-activating_enz"/>
</dbReference>
<evidence type="ECO:0000256" key="5">
    <source>
        <dbReference type="ARBA" id="ARBA00023049"/>
    </source>
</evidence>
<evidence type="ECO:0000259" key="7">
    <source>
        <dbReference type="Pfam" id="PF00899"/>
    </source>
</evidence>
<feature type="domain" description="THIF-type NAD/FAD binding fold" evidence="7">
    <location>
        <begin position="379"/>
        <end position="530"/>
    </location>
</feature>
<dbReference type="GO" id="GO:0046872">
    <property type="term" value="F:metal ion binding"/>
    <property type="evidence" value="ECO:0007669"/>
    <property type="project" value="UniProtKB-KW"/>
</dbReference>
<feature type="compositionally biased region" description="Low complexity" evidence="6">
    <location>
        <begin position="275"/>
        <end position="288"/>
    </location>
</feature>
<dbReference type="Proteomes" id="UP000320857">
    <property type="component" value="Unassembled WGS sequence"/>
</dbReference>
<dbReference type="PANTHER" id="PTHR43267">
    <property type="entry name" value="TRNA THREONYLCARBAMOYLADENOSINE DEHYDRATASE"/>
    <property type="match status" value="1"/>
</dbReference>